<evidence type="ECO:0000313" key="2">
    <source>
        <dbReference type="Proteomes" id="UP001055111"/>
    </source>
</evidence>
<dbReference type="AlphaFoldDB" id="A0AA37II44"/>
<evidence type="ECO:0000313" key="1">
    <source>
        <dbReference type="EMBL" id="GJH29689.1"/>
    </source>
</evidence>
<reference evidence="1" key="1">
    <citation type="submission" date="2022-09" db="EMBL/GenBank/DDBJ databases">
        <title>Isolation and characterization of 3-chlorobenzoate degrading bacteria from soils in Shizuoka.</title>
        <authorList>
            <person name="Ifat A."/>
            <person name="Ogawa N."/>
            <person name="Kimbara K."/>
            <person name="Moriuchi R."/>
            <person name="Dohra H."/>
            <person name="Shintani M."/>
        </authorList>
    </citation>
    <scope>NUCLEOTIDE SEQUENCE</scope>
    <source>
        <strain evidence="1">19CS4-2</strain>
    </source>
</reference>
<name>A0AA37II44_9BURK</name>
<dbReference type="Proteomes" id="UP001055111">
    <property type="component" value="Unassembled WGS sequence"/>
</dbReference>
<dbReference type="RefSeq" id="WP_238217149.1">
    <property type="nucleotide sequence ID" value="NZ_BPUS01000025.1"/>
</dbReference>
<organism evidence="1 2">
    <name type="scientific">Caballeronia novacaledonica</name>
    <dbReference type="NCBI Taxonomy" id="1544861"/>
    <lineage>
        <taxon>Bacteria</taxon>
        <taxon>Pseudomonadati</taxon>
        <taxon>Pseudomonadota</taxon>
        <taxon>Betaproteobacteria</taxon>
        <taxon>Burkholderiales</taxon>
        <taxon>Burkholderiaceae</taxon>
        <taxon>Caballeronia</taxon>
    </lineage>
</organism>
<dbReference type="EMBL" id="BPUS01000025">
    <property type="protein sequence ID" value="GJH29689.1"/>
    <property type="molecule type" value="Genomic_DNA"/>
</dbReference>
<protein>
    <submittedName>
        <fullName evidence="1">Uncharacterized protein</fullName>
    </submittedName>
</protein>
<accession>A0AA37II44</accession>
<gene>
    <name evidence="1" type="ORF">CBA19CS42_34255</name>
</gene>
<sequence length="95" mass="10776">MHHSIEPHELTKIDIARFHVVQVSDGTFTVVLWEAPESDADDPPVMHAETSTLTIRLCDPLNAVRRKDVCEHLRAQLAASRVRQMHREAVAYPIV</sequence>
<comment type="caution">
    <text evidence="1">The sequence shown here is derived from an EMBL/GenBank/DDBJ whole genome shotgun (WGS) entry which is preliminary data.</text>
</comment>
<proteinExistence type="predicted"/>